<evidence type="ECO:0000256" key="1">
    <source>
        <dbReference type="ARBA" id="ARBA00022603"/>
    </source>
</evidence>
<evidence type="ECO:0008006" key="4">
    <source>
        <dbReference type="Google" id="ProtNLM"/>
    </source>
</evidence>
<protein>
    <recommendedName>
        <fullName evidence="4">Tetrahydromethanopterin S-methyltransferase subunit H</fullName>
    </recommendedName>
</protein>
<dbReference type="InterPro" id="IPR023467">
    <property type="entry name" value="MeTrfase_MtrH/MtxH"/>
</dbReference>
<dbReference type="GO" id="GO:0032259">
    <property type="term" value="P:methylation"/>
    <property type="evidence" value="ECO:0007669"/>
    <property type="project" value="UniProtKB-KW"/>
</dbReference>
<organism evidence="3">
    <name type="scientific">marine sediment metagenome</name>
    <dbReference type="NCBI Taxonomy" id="412755"/>
    <lineage>
        <taxon>unclassified sequences</taxon>
        <taxon>metagenomes</taxon>
        <taxon>ecological metagenomes</taxon>
    </lineage>
</organism>
<sequence length="164" mass="18688">MPQEYFSYGDIKLGYGGYDLPPVMIGTMFYQSQTLVDRKNEEIFDEEKAVKRINTQKALAKQYKIPDLVEISAVTPGAMVKYLEFYFDKFKPPFVLGGTFGARVAGLEWLSENGVKPNEFIYNAVSNLKNKKEIELLQKNKITSAVVLILASRNMSSTQRYSYI</sequence>
<dbReference type="AlphaFoldDB" id="X1CC95"/>
<dbReference type="EMBL" id="BART01026188">
    <property type="protein sequence ID" value="GAG93893.1"/>
    <property type="molecule type" value="Genomic_DNA"/>
</dbReference>
<keyword evidence="1" id="KW-0489">Methyltransferase</keyword>
<feature type="non-terminal residue" evidence="3">
    <location>
        <position position="164"/>
    </location>
</feature>
<proteinExistence type="predicted"/>
<accession>X1CC95</accession>
<gene>
    <name evidence="3" type="ORF">S01H4_46794</name>
</gene>
<reference evidence="3" key="1">
    <citation type="journal article" date="2014" name="Front. Microbiol.">
        <title>High frequency of phylogenetically diverse reductive dehalogenase-homologous genes in deep subseafloor sedimentary metagenomes.</title>
        <authorList>
            <person name="Kawai M."/>
            <person name="Futagami T."/>
            <person name="Toyoda A."/>
            <person name="Takaki Y."/>
            <person name="Nishi S."/>
            <person name="Hori S."/>
            <person name="Arai W."/>
            <person name="Tsubouchi T."/>
            <person name="Morono Y."/>
            <person name="Uchiyama I."/>
            <person name="Ito T."/>
            <person name="Fujiyama A."/>
            <person name="Inagaki F."/>
            <person name="Takami H."/>
        </authorList>
    </citation>
    <scope>NUCLEOTIDE SEQUENCE</scope>
    <source>
        <strain evidence="3">Expedition CK06-06</strain>
    </source>
</reference>
<dbReference type="GO" id="GO:0006730">
    <property type="term" value="P:one-carbon metabolic process"/>
    <property type="evidence" value="ECO:0007669"/>
    <property type="project" value="InterPro"/>
</dbReference>
<name>X1CC95_9ZZZZ</name>
<keyword evidence="2" id="KW-0808">Transferase</keyword>
<dbReference type="Pfam" id="PF02007">
    <property type="entry name" value="MtrH"/>
    <property type="match status" value="1"/>
</dbReference>
<evidence type="ECO:0000313" key="3">
    <source>
        <dbReference type="EMBL" id="GAG93893.1"/>
    </source>
</evidence>
<dbReference type="GO" id="GO:0008168">
    <property type="term" value="F:methyltransferase activity"/>
    <property type="evidence" value="ECO:0007669"/>
    <property type="project" value="UniProtKB-KW"/>
</dbReference>
<evidence type="ECO:0000256" key="2">
    <source>
        <dbReference type="ARBA" id="ARBA00022679"/>
    </source>
</evidence>
<comment type="caution">
    <text evidence="3">The sequence shown here is derived from an EMBL/GenBank/DDBJ whole genome shotgun (WGS) entry which is preliminary data.</text>
</comment>